<feature type="transmembrane region" description="Helical" evidence="8">
    <location>
        <begin position="42"/>
        <end position="63"/>
    </location>
</feature>
<keyword evidence="8" id="KW-0812">Transmembrane</keyword>
<dbReference type="SUPFAM" id="SSF53850">
    <property type="entry name" value="Periplasmic binding protein-like II"/>
    <property type="match status" value="1"/>
</dbReference>
<evidence type="ECO:0000256" key="2">
    <source>
        <dbReference type="ARBA" id="ARBA00008973"/>
    </source>
</evidence>
<keyword evidence="8" id="KW-1133">Transmembrane helix</keyword>
<comment type="similarity">
    <text evidence="2">Belongs to the NlpA lipoprotein family.</text>
</comment>
<dbReference type="HOGENOM" id="CLU_067080_1_1_11"/>
<keyword evidence="6" id="KW-0449">Lipoprotein</keyword>
<gene>
    <name evidence="9" type="ORF">HX89_11115</name>
</gene>
<accession>A0A075JJ73</accession>
<keyword evidence="4 8" id="KW-0472">Membrane</keyword>
<dbReference type="Proteomes" id="UP000027986">
    <property type="component" value="Chromosome"/>
</dbReference>
<evidence type="ECO:0000313" key="9">
    <source>
        <dbReference type="EMBL" id="AIF41402.1"/>
    </source>
</evidence>
<evidence type="ECO:0000256" key="1">
    <source>
        <dbReference type="ARBA" id="ARBA00004635"/>
    </source>
</evidence>
<feature type="compositionally biased region" description="Polar residues" evidence="7">
    <location>
        <begin position="9"/>
        <end position="26"/>
    </location>
</feature>
<proteinExistence type="inferred from homology"/>
<dbReference type="KEGG" id="dni:HX89_11115"/>
<evidence type="ECO:0000256" key="7">
    <source>
        <dbReference type="SAM" id="MobiDB-lite"/>
    </source>
</evidence>
<evidence type="ECO:0000256" key="8">
    <source>
        <dbReference type="SAM" id="Phobius"/>
    </source>
</evidence>
<dbReference type="PANTHER" id="PTHR30429:SF1">
    <property type="entry name" value="D-METHIONINE-BINDING LIPOPROTEIN METQ-RELATED"/>
    <property type="match status" value="1"/>
</dbReference>
<dbReference type="GeneID" id="41841647"/>
<dbReference type="Pfam" id="PF03180">
    <property type="entry name" value="Lipoprotein_9"/>
    <property type="match status" value="1"/>
</dbReference>
<dbReference type="eggNOG" id="COG1464">
    <property type="taxonomic scope" value="Bacteria"/>
</dbReference>
<evidence type="ECO:0000256" key="6">
    <source>
        <dbReference type="ARBA" id="ARBA00023288"/>
    </source>
</evidence>
<evidence type="ECO:0000313" key="10">
    <source>
        <dbReference type="Proteomes" id="UP000027986"/>
    </source>
</evidence>
<keyword evidence="10" id="KW-1185">Reference proteome</keyword>
<evidence type="ECO:0000256" key="3">
    <source>
        <dbReference type="ARBA" id="ARBA00022729"/>
    </source>
</evidence>
<evidence type="ECO:0000256" key="4">
    <source>
        <dbReference type="ARBA" id="ARBA00023136"/>
    </source>
</evidence>
<sequence>MTDKHTPADETSTPASSTHDATSAENGATALPPKPKNNTGKYVAIGAGVLVVALAAGIGAKVLGGSSDDKLTHLKVGTTEASDPYWNQLVKVGKDKYGLDIEPVNFSDYTQANPALSEGQVDLNQFQHLQFLADYNTKAKQNLTPIGATYIVPLALYSKKHTSIGQFPQGGKIAIPNDPTNQARALLLLQSAGLLKLKGGGTSLSTPADIDAGASKVTVTAVNAEQTAAALPSVDGAIVNNNFAADAKLDPSKALFKDDPHAASSKPYINVVVARAADKDNADYAKFVKAYHDPSVEKLIEERTKGTSVLVNNSASEVQGILAKLEAQIKAKGSK</sequence>
<name>A0A075JJ73_9MICO</name>
<dbReference type="InterPro" id="IPR004872">
    <property type="entry name" value="Lipoprotein_NlpA"/>
</dbReference>
<dbReference type="PANTHER" id="PTHR30429">
    <property type="entry name" value="D-METHIONINE-BINDING LIPOPROTEIN METQ"/>
    <property type="match status" value="1"/>
</dbReference>
<dbReference type="Gene3D" id="3.40.190.10">
    <property type="entry name" value="Periplasmic binding protein-like II"/>
    <property type="match status" value="2"/>
</dbReference>
<keyword evidence="5" id="KW-0564">Palmitate</keyword>
<reference evidence="9 10" key="1">
    <citation type="submission" date="2014-07" db="EMBL/GenBank/DDBJ databases">
        <title>Genome Sequencing of Dermacoccus nishinomiyaensis.</title>
        <authorList>
            <person name="Hong K.W."/>
            <person name="Chan K.G."/>
        </authorList>
    </citation>
    <scope>NUCLEOTIDE SEQUENCE [LARGE SCALE GENOMIC DNA]</scope>
    <source>
        <strain evidence="9 10">M25</strain>
    </source>
</reference>
<comment type="subcellular location">
    <subcellularLocation>
        <location evidence="1">Membrane</location>
        <topology evidence="1">Lipid-anchor</topology>
    </subcellularLocation>
</comment>
<evidence type="ECO:0000256" key="5">
    <source>
        <dbReference type="ARBA" id="ARBA00023139"/>
    </source>
</evidence>
<dbReference type="RefSeq" id="WP_200874213.1">
    <property type="nucleotide sequence ID" value="NZ_CP008889.1"/>
</dbReference>
<organism evidence="9 10">
    <name type="scientific">Dermacoccus nishinomiyaensis</name>
    <dbReference type="NCBI Taxonomy" id="1274"/>
    <lineage>
        <taxon>Bacteria</taxon>
        <taxon>Bacillati</taxon>
        <taxon>Actinomycetota</taxon>
        <taxon>Actinomycetes</taxon>
        <taxon>Micrococcales</taxon>
        <taxon>Dermacoccaceae</taxon>
        <taxon>Dermacoccus</taxon>
    </lineage>
</organism>
<keyword evidence="3" id="KW-0732">Signal</keyword>
<feature type="region of interest" description="Disordered" evidence="7">
    <location>
        <begin position="1"/>
        <end position="37"/>
    </location>
</feature>
<dbReference type="EMBL" id="CP008889">
    <property type="protein sequence ID" value="AIF41402.1"/>
    <property type="molecule type" value="Genomic_DNA"/>
</dbReference>
<protein>
    <submittedName>
        <fullName evidence="9">Methionine ABC transporter substrate-binding protein</fullName>
    </submittedName>
</protein>
<dbReference type="GO" id="GO:0016020">
    <property type="term" value="C:membrane"/>
    <property type="evidence" value="ECO:0007669"/>
    <property type="project" value="UniProtKB-SubCell"/>
</dbReference>
<dbReference type="AlphaFoldDB" id="A0A075JJ73"/>